<dbReference type="RefSeq" id="WP_023562728.1">
    <property type="nucleotide sequence ID" value="NC_022657.1"/>
</dbReference>
<dbReference type="EMBL" id="CP006272">
    <property type="protein sequence ID" value="AGZ46396.1"/>
    <property type="molecule type" value="Genomic_DNA"/>
</dbReference>
<dbReference type="SUPFAM" id="SSF88946">
    <property type="entry name" value="Sigma2 domain of RNA polymerase sigma factors"/>
    <property type="match status" value="1"/>
</dbReference>
<dbReference type="Pfam" id="PF04542">
    <property type="entry name" value="Sigma70_r2"/>
    <property type="match status" value="1"/>
</dbReference>
<feature type="domain" description="RNA polymerase sigma-70 region 2" evidence="1">
    <location>
        <begin position="12"/>
        <end position="44"/>
    </location>
</feature>
<sequence length="45" mass="4926">MTSDFDAFCTATVRRVVLYLYAVCGDLGDAQDLAQEAYARAISHP</sequence>
<dbReference type="InterPro" id="IPR007627">
    <property type="entry name" value="RNA_pol_sigma70_r2"/>
</dbReference>
<dbReference type="InterPro" id="IPR013325">
    <property type="entry name" value="RNA_pol_sigma_r2"/>
</dbReference>
<dbReference type="GO" id="GO:0003700">
    <property type="term" value="F:DNA-binding transcription factor activity"/>
    <property type="evidence" value="ECO:0007669"/>
    <property type="project" value="InterPro"/>
</dbReference>
<dbReference type="KEGG" id="afs:AFR_40710"/>
<organism evidence="2 3">
    <name type="scientific">Actinoplanes friuliensis DSM 7358</name>
    <dbReference type="NCBI Taxonomy" id="1246995"/>
    <lineage>
        <taxon>Bacteria</taxon>
        <taxon>Bacillati</taxon>
        <taxon>Actinomycetota</taxon>
        <taxon>Actinomycetes</taxon>
        <taxon>Micromonosporales</taxon>
        <taxon>Micromonosporaceae</taxon>
        <taxon>Actinoplanes</taxon>
    </lineage>
</organism>
<evidence type="ECO:0000259" key="1">
    <source>
        <dbReference type="Pfam" id="PF04542"/>
    </source>
</evidence>
<dbReference type="Proteomes" id="UP000017746">
    <property type="component" value="Chromosome"/>
</dbReference>
<accession>U5WEM1</accession>
<evidence type="ECO:0000313" key="2">
    <source>
        <dbReference type="EMBL" id="AGZ46396.1"/>
    </source>
</evidence>
<dbReference type="HOGENOM" id="CLU_3194952_0_0_11"/>
<dbReference type="AlphaFoldDB" id="U5WEM1"/>
<dbReference type="Gene3D" id="1.10.1740.10">
    <property type="match status" value="1"/>
</dbReference>
<dbReference type="STRING" id="1246995.AFR_40710"/>
<protein>
    <submittedName>
        <fullName evidence="2">Putative RNA polymerase ECF-subfamily sigma factor</fullName>
    </submittedName>
</protein>
<evidence type="ECO:0000313" key="3">
    <source>
        <dbReference type="Proteomes" id="UP000017746"/>
    </source>
</evidence>
<dbReference type="PATRIC" id="fig|1246995.3.peg.8239"/>
<dbReference type="OrthoDB" id="3777963at2"/>
<name>U5WEM1_9ACTN</name>
<dbReference type="GO" id="GO:0006352">
    <property type="term" value="P:DNA-templated transcription initiation"/>
    <property type="evidence" value="ECO:0007669"/>
    <property type="project" value="InterPro"/>
</dbReference>
<dbReference type="eggNOG" id="COG1595">
    <property type="taxonomic scope" value="Bacteria"/>
</dbReference>
<gene>
    <name evidence="2" type="ORF">AFR_40710</name>
</gene>
<proteinExistence type="predicted"/>
<keyword evidence="3" id="KW-1185">Reference proteome</keyword>
<reference evidence="2 3" key="1">
    <citation type="journal article" date="2014" name="J. Biotechnol.">
        <title>Complete genome sequence of the actinobacterium Actinoplanes friuliensis HAG 010964, producer of the lipopeptide antibiotic friulimycin.</title>
        <authorList>
            <person name="Ruckert C."/>
            <person name="Szczepanowski R."/>
            <person name="Albersmeier A."/>
            <person name="Goesmann A."/>
            <person name="Fischer N."/>
            <person name="Steinkamper A."/>
            <person name="Puhler A."/>
            <person name="Biener R."/>
            <person name="Schwartz D."/>
            <person name="Kalinowski J."/>
        </authorList>
    </citation>
    <scope>NUCLEOTIDE SEQUENCE [LARGE SCALE GENOMIC DNA]</scope>
    <source>
        <strain evidence="2 3">DSM 7358</strain>
    </source>
</reference>